<dbReference type="PANTHER" id="PTHR48467">
    <property type="entry name" value="GLUTAMATE SYNTHASE 1 [NADH], CHLOROPLASTIC-LIKE"/>
    <property type="match status" value="1"/>
</dbReference>
<keyword evidence="10" id="KW-1185">Reference proteome</keyword>
<accession>A0ABQ7J871</accession>
<dbReference type="InterPro" id="IPR055275">
    <property type="entry name" value="Ferredox_Rdtase"/>
</dbReference>
<evidence type="ECO:0000256" key="1">
    <source>
        <dbReference type="ARBA" id="ARBA00001974"/>
    </source>
</evidence>
<evidence type="ECO:0000256" key="6">
    <source>
        <dbReference type="ARBA" id="ARBA00023002"/>
    </source>
</evidence>
<comment type="subcellular location">
    <subcellularLocation>
        <location evidence="8">Mitochondrion</location>
    </subcellularLocation>
</comment>
<protein>
    <recommendedName>
        <fullName evidence="8">NADPH:adrenodoxin oxidoreductase, mitochondrial</fullName>
        <ecNumber evidence="8">1.18.1.6</ecNumber>
    </recommendedName>
</protein>
<keyword evidence="4 8" id="KW-0274">FAD</keyword>
<evidence type="ECO:0000313" key="9">
    <source>
        <dbReference type="EMBL" id="KAF8820193.1"/>
    </source>
</evidence>
<keyword evidence="8" id="KW-0496">Mitochondrion</keyword>
<dbReference type="Proteomes" id="UP000823046">
    <property type="component" value="Unassembled WGS sequence"/>
</dbReference>
<organism evidence="9 10">
    <name type="scientific">Cardiosporidium cionae</name>
    <dbReference type="NCBI Taxonomy" id="476202"/>
    <lineage>
        <taxon>Eukaryota</taxon>
        <taxon>Sar</taxon>
        <taxon>Alveolata</taxon>
        <taxon>Apicomplexa</taxon>
        <taxon>Aconoidasida</taxon>
        <taxon>Nephromycida</taxon>
        <taxon>Cardiosporidium</taxon>
    </lineage>
</organism>
<reference evidence="9 10" key="1">
    <citation type="journal article" date="2020" name="bioRxiv">
        <title>Metabolic contributions of an alphaproteobacterial endosymbiont in the apicomplexan Cardiosporidium cionae.</title>
        <authorList>
            <person name="Hunter E.S."/>
            <person name="Paight C.J."/>
            <person name="Lane C.E."/>
        </authorList>
    </citation>
    <scope>NUCLEOTIDE SEQUENCE [LARGE SCALE GENOMIC DNA]</scope>
    <source>
        <strain evidence="9">ESH_2018</strain>
    </source>
</reference>
<comment type="caution">
    <text evidence="9">The sequence shown here is derived from an EMBL/GenBank/DDBJ whole genome shotgun (WGS) entry which is preliminary data.</text>
</comment>
<gene>
    <name evidence="9" type="ORF">IE077_003452</name>
</gene>
<evidence type="ECO:0000313" key="10">
    <source>
        <dbReference type="Proteomes" id="UP000823046"/>
    </source>
</evidence>
<dbReference type="SUPFAM" id="SSF51905">
    <property type="entry name" value="FAD/NAD(P)-binding domain"/>
    <property type="match status" value="2"/>
</dbReference>
<comment type="similarity">
    <text evidence="2 8">Belongs to the ferredoxin--NADP reductase type 1 family.</text>
</comment>
<dbReference type="InterPro" id="IPR036188">
    <property type="entry name" value="FAD/NAD-bd_sf"/>
</dbReference>
<dbReference type="PANTHER" id="PTHR48467:SF1">
    <property type="entry name" value="GLUTAMATE SYNTHASE 1 [NADH], CHLOROPLASTIC-LIKE"/>
    <property type="match status" value="1"/>
</dbReference>
<evidence type="ECO:0000256" key="5">
    <source>
        <dbReference type="ARBA" id="ARBA00022857"/>
    </source>
</evidence>
<keyword evidence="6 8" id="KW-0560">Oxidoreductase</keyword>
<dbReference type="EC" id="1.18.1.6" evidence="8"/>
<dbReference type="InterPro" id="IPR021163">
    <property type="entry name" value="Ferredox_Rdtase_adrenod"/>
</dbReference>
<dbReference type="PIRSF" id="PIRSF000362">
    <property type="entry name" value="FNR"/>
    <property type="match status" value="1"/>
</dbReference>
<sequence length="445" mass="50445">MQRIDMIERLPTPYGLVRFGVAPDHPEVKNVTNDFDKVASHPNFHFFGNLCLGKDVSILGLRRAYDATILSYGASGEKMLGIPGEDLKGVLSSNDFVLWYNGHPDKSNIAKDLNFEEKEPPVAAVIGNGNVALDIARILTKNPKSLAKTDIHEEALTFIKKRDIQAVHIIGRRGWVQAAFTNKELRELLHEDSLLPVMDPMEYASCMNTTSHIEMEESRALRRSHSLYQKMMENWPHRQWTTRKVLYFRFLKTPLAFLPHTNEPTLVGGVKLGRNSLAGDAHKQTVVMEDNKCVEVIPISLAIKSIGFKPVFLEGLPVQGNYIMHKYGCVFKPQWDSPPFLGGLYVSGWLKRGPTGIIATNIADAQETVQHVIQDLLTLPKGEMPYREYDSFLRFPTDCRASSIHVITYNDWLRIKQEELNQGYQKGKVANKFVSLDEILKFLRK</sequence>
<evidence type="ECO:0000256" key="2">
    <source>
        <dbReference type="ARBA" id="ARBA00008312"/>
    </source>
</evidence>
<dbReference type="Gene3D" id="3.50.50.60">
    <property type="entry name" value="FAD/NAD(P)-binding domain"/>
    <property type="match status" value="1"/>
</dbReference>
<evidence type="ECO:0000256" key="4">
    <source>
        <dbReference type="ARBA" id="ARBA00022827"/>
    </source>
</evidence>
<evidence type="ECO:0000256" key="7">
    <source>
        <dbReference type="ARBA" id="ARBA00048933"/>
    </source>
</evidence>
<evidence type="ECO:0000256" key="8">
    <source>
        <dbReference type="PIRNR" id="PIRNR000362"/>
    </source>
</evidence>
<comment type="cofactor">
    <cofactor evidence="1 8">
        <name>FAD</name>
        <dbReference type="ChEBI" id="CHEBI:57692"/>
    </cofactor>
</comment>
<keyword evidence="3 8" id="KW-0285">Flavoprotein</keyword>
<name>A0ABQ7J871_9APIC</name>
<dbReference type="EMBL" id="JADAQX010000451">
    <property type="protein sequence ID" value="KAF8820193.1"/>
    <property type="molecule type" value="Genomic_DNA"/>
</dbReference>
<comment type="catalytic activity">
    <reaction evidence="7 8">
        <text>2 reduced [adrenodoxin] + NADP(+) + H(+) = 2 oxidized [adrenodoxin] + NADPH</text>
        <dbReference type="Rhea" id="RHEA:42312"/>
        <dbReference type="Rhea" id="RHEA-COMP:9998"/>
        <dbReference type="Rhea" id="RHEA-COMP:9999"/>
        <dbReference type="ChEBI" id="CHEBI:15378"/>
        <dbReference type="ChEBI" id="CHEBI:33737"/>
        <dbReference type="ChEBI" id="CHEBI:33738"/>
        <dbReference type="ChEBI" id="CHEBI:57783"/>
        <dbReference type="ChEBI" id="CHEBI:58349"/>
        <dbReference type="EC" id="1.18.1.6"/>
    </reaction>
</comment>
<evidence type="ECO:0000256" key="3">
    <source>
        <dbReference type="ARBA" id="ARBA00022630"/>
    </source>
</evidence>
<proteinExistence type="inferred from homology"/>
<dbReference type="Gene3D" id="3.40.50.720">
    <property type="entry name" value="NAD(P)-binding Rossmann-like Domain"/>
    <property type="match status" value="1"/>
</dbReference>
<keyword evidence="5 8" id="KW-0521">NADP</keyword>
<dbReference type="PRINTS" id="PR00419">
    <property type="entry name" value="ADXRDTASE"/>
</dbReference>